<organism evidence="6 7">
    <name type="scientific">Paenibacillus glycinis</name>
    <dbReference type="NCBI Taxonomy" id="2697035"/>
    <lineage>
        <taxon>Bacteria</taxon>
        <taxon>Bacillati</taxon>
        <taxon>Bacillota</taxon>
        <taxon>Bacilli</taxon>
        <taxon>Bacillales</taxon>
        <taxon>Paenibacillaceae</taxon>
        <taxon>Paenibacillus</taxon>
    </lineage>
</organism>
<dbReference type="PROSITE" id="PS51175">
    <property type="entry name" value="CBM6"/>
    <property type="match status" value="7"/>
</dbReference>
<dbReference type="Pfam" id="PF07971">
    <property type="entry name" value="Glyco_hydro_92"/>
    <property type="match status" value="1"/>
</dbReference>
<feature type="chain" id="PRO_5046560604" evidence="3">
    <location>
        <begin position="34"/>
        <end position="2385"/>
    </location>
</feature>
<reference evidence="6 7" key="1">
    <citation type="submission" date="2020-01" db="EMBL/GenBank/DDBJ databases">
        <title>Paenibacillus soybeanensis sp. nov. isolated from the nodules of soybean (Glycine max(L.) Merr).</title>
        <authorList>
            <person name="Wang H."/>
        </authorList>
    </citation>
    <scope>NUCLEOTIDE SEQUENCE [LARGE SCALE GENOMIC DNA]</scope>
    <source>
        <strain evidence="6 7">T1</strain>
    </source>
</reference>
<dbReference type="NCBIfam" id="TIGR01180">
    <property type="entry name" value="aman2_put"/>
    <property type="match status" value="1"/>
</dbReference>
<dbReference type="PANTHER" id="PTHR12143:SF39">
    <property type="entry name" value="SECRETED PROTEIN"/>
    <property type="match status" value="1"/>
</dbReference>
<dbReference type="Pfam" id="PF17678">
    <property type="entry name" value="Glyco_hydro_92N"/>
    <property type="match status" value="1"/>
</dbReference>
<dbReference type="InterPro" id="IPR041371">
    <property type="entry name" value="GH92_N"/>
</dbReference>
<feature type="domain" description="CBM6" evidence="5">
    <location>
        <begin position="1642"/>
        <end position="1783"/>
    </location>
</feature>
<sequence>MWKKFLAVAMTAMFVYNLMLPVTSEIVSASASADPGTATRNVAIGATATASGQCNANENPANAIDGKNDTKWCDNTSTAKKWLQLDLGKAYNINEWAVQNAAISEGNNAPFWNTKDFSLQKSDDGQNWTDVDVVKSNVQTIVDRFVTPFEARYVRLAIDKAAYDGNVARIYEFEIYGVDAGQTPASPPANLAPIDYVDPFINTMGDNGQTNPGPTTPFGLVSLGPDSDGGAFSGYYYQDKYLKGFSHLRFSGVGCSGGGGNILMMPETRDFTKNVADYKQKYDKSSEQASAGFYGVTLASGIGVQLTSSDNVGFHKYTFPGTANTGSVLVDLSNSYAGMVDANLKVVGNNEITGMIQSKNVCGHGYYTIYYSIKFDHDFASYKSWQDNAVGDGVAERTGFNSGAWMNFDTSSNKTIQAKVGLSTISVAQAQAERGEYTDWDFDARHQEARDAWGSVLNKVEITDSDEQNKRVFYTQMYHSYQSPKNVTSSAGTFKAGLDEKTIRQASELGDDFQYYNGWTTWDDFRKYAMFSLLEPQRYNNMVKSLVDLYGTRGTYMQWGDGYWPSPTVRNEFNGAVILDAYAKGFKDFDVYKALKGMAVDADNFSISDGDISGKLEKYNSASFPMKLAALIGDQATYEKYKTMALSYKNLWNPSQVDEKGVPTGFFTPNGNPVGAGDILAVDRYAYQGNLWQYRWSVPQDVNGMAELMGGNTETAKQLLHFFDIDEYMAINEEDIQAPYLFDYLGYPYLTQYFARQFTTEVVTQKYHNHGGYAYPMKSRVYRDDPEGYLLSMDDDAGGMGSWYLYSAIGLFPGNPGESDFLIGSPIFSEVKLHLGSGKTLTIKADDVSSQNRFIQSAELNGKNFDQAWIKYDDIMAGGTLEFQMGSQPNTNWGAKASAQPPTIDYTAGIDNNFSHEPLIAEKSTWSYLDKGRYAGEGWTTAGFDDSAWASGPAMLGYDSYGKPATKVGYGPNANNKYPTTYFRKTFNVKDPSGILELDASLIRDDGAIVYLNGHEVIRTNMPAGTVGYDTYANATVADERNRNAYVIDPSYLVDGQNVLTAEVHQVNGTSSDIAFEFSLEAVRKLQTPAAPTNPVVDDTMNTIGWTPVNGIADAKEYQFSTDGGKTWRTASANPQTVGPLNYAVGAVQVRVGANVGNNRAAGPALLADKAYTSDVKWDVYDLKVDVQRESNMKVHVTGSLYGEYVDSAVVVFQLMNGATNTSAWLSTAVPVKQGNFDISEIYNVNATKYAINVYLVSDFNGDIYDSPLWLAEPIAYQPEPGELPDPEGPQPVDDPIPDPLPVPDPSEPDEPEQPDDGTLKVEFEDRAEWTDAQHPNGGGGLQTEAKSGGGTVVAHTFDSAWLAYNVNFGDQGYNNVTVDYDAPTNKVPAGSYLEFRLGSTTGEVVGTLNLDDKLADWGSYLDTTAKLNRTVTGLQKLYVVMKAGTPNNLPYIGNFDWFKFGYEKTRSDFAKLELENYNAWTTATNPANSDPLKTEAGKGGVGQQVANTFDGAWLAYKHMDFGTEGVNQFSVEYAGNLSNTFANAAVEVRLGSESGTLVGTVSTPPTDPSGWGKYTTATVKLTQTVTGLQDLYLVMRGSMVEGETGKKYVGNFDNASFSFQKPDTDPGDQPDADTLTLGFEQKTDWTEDVHPIKGGTLKVENNNGGQTVGNTFNGAWLHYRNVNFGTTGKNKIAIVYDAPSSKVPTDASVELHLGKVDGDLVGTVALTNTGTDWGAYKTATADLETNGQKIKVKGKQDLYLVLKGTTSDALPYIGNLDSFTLTYERSDYAKLELENFDLWSDTPLKTEKGNSGLQVAGTSNGAWLAYRQMNFGTQGMNQIAIEYSGNTGRVAANAAVEVRLGSVTGPKIGTVATPPTVDYWGKYETATAALTQMVTGIQDVYLVLTGTTDGNHPFIGNFDNASFSFKPDAAQATVEFENKSDWSKGTHPVAGGPLAIANNNGGQTVGNTFNGAWLSYKNVELGMEKGRNHVAIVYDAPSNATPADLKAEIRLGGIAGQLLGTVNLPNTGTDWGTYATVEADLGMTIKGFQDIYVVLKGTTTDALPFAGNLDKFVLTYKTARTDIAKLELESYDAWSTALNPDNLAPLKTEGGKSGLRVANTFNGAWLQYKRMDFGTEGVNQFYVEYVGNTTNTFNNSAVDIVLDDKTNGPVVGTVATPPTANNWTTYATVSGNLNQTVTGIHDVYFVLRGSAAEGETGKKYVGNFDNAGFSLNAQSEQGLTVEFENRASWSPDKNTFNSDPLKTEDNSGRTIVGNTFTGAWLTYKDVDFGALGKNTITIDYDSPTNKAPADVTAEIRLNDKDGDLIGTVKLPNTGGAWGNYKSATAKLDQLVAGKQTICVVFKGSTTNDLRYVGNFDKMTFTKQA</sequence>
<evidence type="ECO:0000313" key="6">
    <source>
        <dbReference type="EMBL" id="NBD25668.1"/>
    </source>
</evidence>
<dbReference type="InterPro" id="IPR008979">
    <property type="entry name" value="Galactose-bd-like_sf"/>
</dbReference>
<dbReference type="SMART" id="SM00606">
    <property type="entry name" value="CBD_IV"/>
    <property type="match status" value="7"/>
</dbReference>
<dbReference type="Gene3D" id="1.20.1610.10">
    <property type="entry name" value="alpha-1,2-mannosidases domains"/>
    <property type="match status" value="1"/>
</dbReference>
<dbReference type="InterPro" id="IPR008928">
    <property type="entry name" value="6-hairpin_glycosidase_sf"/>
</dbReference>
<feature type="domain" description="CBM6" evidence="5">
    <location>
        <begin position="1471"/>
        <end position="1619"/>
    </location>
</feature>
<dbReference type="PANTHER" id="PTHR12143">
    <property type="entry name" value="PEPTIDE N-GLYCANASE PNGASE -RELATED"/>
    <property type="match status" value="1"/>
</dbReference>
<dbReference type="InterPro" id="IPR005887">
    <property type="entry name" value="GH92_a_mannosidase_put"/>
</dbReference>
<keyword evidence="7" id="KW-1185">Reference proteome</keyword>
<feature type="domain" description="CBM6" evidence="5">
    <location>
        <begin position="1322"/>
        <end position="1462"/>
    </location>
</feature>
<proteinExistence type="predicted"/>
<protein>
    <submittedName>
        <fullName evidence="6">Carbohydrate-binding protein</fullName>
    </submittedName>
</protein>
<feature type="domain" description="CBM6" evidence="5">
    <location>
        <begin position="1790"/>
        <end position="1925"/>
    </location>
</feature>
<dbReference type="InterPro" id="IPR000421">
    <property type="entry name" value="FA58C"/>
</dbReference>
<dbReference type="InterPro" id="IPR012939">
    <property type="entry name" value="Glyco_hydro_92"/>
</dbReference>
<accession>A0ABW9XT61</accession>
<dbReference type="PROSITE" id="PS50022">
    <property type="entry name" value="FA58C_3"/>
    <property type="match status" value="1"/>
</dbReference>
<feature type="signal peptide" evidence="3">
    <location>
        <begin position="1"/>
        <end position="33"/>
    </location>
</feature>
<keyword evidence="1 3" id="KW-0732">Signal</keyword>
<dbReference type="SUPFAM" id="SSF49785">
    <property type="entry name" value="Galactose-binding domain-like"/>
    <property type="match status" value="8"/>
</dbReference>
<dbReference type="Gene3D" id="1.20.1050.60">
    <property type="entry name" value="alpha-1,2-mannosidase"/>
    <property type="match status" value="1"/>
</dbReference>
<dbReference type="Gene3D" id="3.30.2080.10">
    <property type="entry name" value="GH92 mannosidase domain"/>
    <property type="match status" value="1"/>
</dbReference>
<feature type="region of interest" description="Disordered" evidence="2">
    <location>
        <begin position="1277"/>
        <end position="1318"/>
    </location>
</feature>
<feature type="domain" description="CBM6" evidence="5">
    <location>
        <begin position="2085"/>
        <end position="2231"/>
    </location>
</feature>
<dbReference type="InterPro" id="IPR014718">
    <property type="entry name" value="GH-type_carb-bd"/>
</dbReference>
<evidence type="ECO:0000256" key="2">
    <source>
        <dbReference type="SAM" id="MobiDB-lite"/>
    </source>
</evidence>
<feature type="compositionally biased region" description="Pro residues" evidence="2">
    <location>
        <begin position="1282"/>
        <end position="1306"/>
    </location>
</feature>
<dbReference type="Pfam" id="PF00754">
    <property type="entry name" value="F5_F8_type_C"/>
    <property type="match status" value="1"/>
</dbReference>
<dbReference type="Proteomes" id="UP000665561">
    <property type="component" value="Unassembled WGS sequence"/>
</dbReference>
<dbReference type="InterPro" id="IPR050883">
    <property type="entry name" value="PNGase"/>
</dbReference>
<evidence type="ECO:0000256" key="1">
    <source>
        <dbReference type="ARBA" id="ARBA00022729"/>
    </source>
</evidence>
<dbReference type="EMBL" id="JAAAMV010000013">
    <property type="protein sequence ID" value="NBD25668.1"/>
    <property type="molecule type" value="Genomic_DNA"/>
</dbReference>
<evidence type="ECO:0000256" key="3">
    <source>
        <dbReference type="SAM" id="SignalP"/>
    </source>
</evidence>
<feature type="domain" description="CBM6" evidence="5">
    <location>
        <begin position="2240"/>
        <end position="2382"/>
    </location>
</feature>
<dbReference type="InterPro" id="IPR006584">
    <property type="entry name" value="Cellulose-bd_IV"/>
</dbReference>
<dbReference type="InterPro" id="IPR005084">
    <property type="entry name" value="CBM6"/>
</dbReference>
<dbReference type="CDD" id="cd04084">
    <property type="entry name" value="CBM6_xylanase-like"/>
    <property type="match status" value="7"/>
</dbReference>
<dbReference type="Gene3D" id="2.60.120.260">
    <property type="entry name" value="Galactose-binding domain-like"/>
    <property type="match status" value="9"/>
</dbReference>
<dbReference type="SUPFAM" id="SSF48208">
    <property type="entry name" value="Six-hairpin glycosidases"/>
    <property type="match status" value="1"/>
</dbReference>
<evidence type="ECO:0000259" key="5">
    <source>
        <dbReference type="PROSITE" id="PS51175"/>
    </source>
</evidence>
<dbReference type="Gene3D" id="2.70.98.10">
    <property type="match status" value="1"/>
</dbReference>
<comment type="caution">
    <text evidence="6">The sequence shown here is derived from an EMBL/GenBank/DDBJ whole genome shotgun (WGS) entry which is preliminary data.</text>
</comment>
<dbReference type="RefSeq" id="WP_161744477.1">
    <property type="nucleotide sequence ID" value="NZ_JAAAMV010000013.1"/>
</dbReference>
<evidence type="ECO:0000313" key="7">
    <source>
        <dbReference type="Proteomes" id="UP000665561"/>
    </source>
</evidence>
<name>A0ABW9XT61_9BACL</name>
<dbReference type="Pfam" id="PF03422">
    <property type="entry name" value="CBM_6"/>
    <property type="match status" value="7"/>
</dbReference>
<evidence type="ECO:0000259" key="4">
    <source>
        <dbReference type="PROSITE" id="PS50022"/>
    </source>
</evidence>
<feature type="compositionally biased region" description="Acidic residues" evidence="2">
    <location>
        <begin position="1307"/>
        <end position="1316"/>
    </location>
</feature>
<feature type="domain" description="CBM6" evidence="5">
    <location>
        <begin position="1933"/>
        <end position="2076"/>
    </location>
</feature>
<gene>
    <name evidence="6" type="ORF">GT019_17490</name>
</gene>
<feature type="domain" description="F5/8 type C" evidence="4">
    <location>
        <begin position="26"/>
        <end position="178"/>
    </location>
</feature>